<proteinExistence type="predicted"/>
<keyword evidence="1" id="KW-0418">Kinase</keyword>
<dbReference type="SUPFAM" id="SSF56104">
    <property type="entry name" value="SAICAR synthase-like"/>
    <property type="match status" value="1"/>
</dbReference>
<dbReference type="AlphaFoldDB" id="A0A9P4ULL7"/>
<evidence type="ECO:0000313" key="3">
    <source>
        <dbReference type="EMBL" id="KAF2717451.1"/>
    </source>
</evidence>
<reference evidence="3" key="1">
    <citation type="journal article" date="2020" name="Stud. Mycol.">
        <title>101 Dothideomycetes genomes: a test case for predicting lifestyles and emergence of pathogens.</title>
        <authorList>
            <person name="Haridas S."/>
            <person name="Albert R."/>
            <person name="Binder M."/>
            <person name="Bloem J."/>
            <person name="Labutti K."/>
            <person name="Salamov A."/>
            <person name="Andreopoulos B."/>
            <person name="Baker S."/>
            <person name="Barry K."/>
            <person name="Bills G."/>
            <person name="Bluhm B."/>
            <person name="Cannon C."/>
            <person name="Castanera R."/>
            <person name="Culley D."/>
            <person name="Daum C."/>
            <person name="Ezra D."/>
            <person name="Gonzalez J."/>
            <person name="Henrissat B."/>
            <person name="Kuo A."/>
            <person name="Liang C."/>
            <person name="Lipzen A."/>
            <person name="Lutzoni F."/>
            <person name="Magnuson J."/>
            <person name="Mondo S."/>
            <person name="Nolan M."/>
            <person name="Ohm R."/>
            <person name="Pangilinan J."/>
            <person name="Park H.-J."/>
            <person name="Ramirez L."/>
            <person name="Alfaro M."/>
            <person name="Sun H."/>
            <person name="Tritt A."/>
            <person name="Yoshinaga Y."/>
            <person name="Zwiers L.-H."/>
            <person name="Turgeon B."/>
            <person name="Goodwin S."/>
            <person name="Spatafora J."/>
            <person name="Crous P."/>
            <person name="Grigoriev I."/>
        </authorList>
    </citation>
    <scope>NUCLEOTIDE SEQUENCE</scope>
    <source>
        <strain evidence="3">CBS 116435</strain>
    </source>
</reference>
<keyword evidence="4" id="KW-1185">Reference proteome</keyword>
<dbReference type="InterPro" id="IPR027484">
    <property type="entry name" value="PInositol-4-P-5-kinase_N"/>
</dbReference>
<keyword evidence="1" id="KW-0067">ATP-binding</keyword>
<feature type="domain" description="PIPK" evidence="2">
    <location>
        <begin position="1"/>
        <end position="259"/>
    </location>
</feature>
<dbReference type="InterPro" id="IPR027483">
    <property type="entry name" value="PInositol-4-P-4/5-kinase_C_sf"/>
</dbReference>
<protein>
    <submittedName>
        <fullName evidence="3">SAICAR synthase-like protein</fullName>
    </submittedName>
</protein>
<accession>A0A9P4ULL7</accession>
<dbReference type="GO" id="GO:0016308">
    <property type="term" value="F:1-phosphatidylinositol-4-phosphate 5-kinase activity"/>
    <property type="evidence" value="ECO:0007669"/>
    <property type="project" value="TreeGrafter"/>
</dbReference>
<dbReference type="Proteomes" id="UP000799441">
    <property type="component" value="Unassembled WGS sequence"/>
</dbReference>
<organism evidence="3 4">
    <name type="scientific">Polychaeton citri CBS 116435</name>
    <dbReference type="NCBI Taxonomy" id="1314669"/>
    <lineage>
        <taxon>Eukaryota</taxon>
        <taxon>Fungi</taxon>
        <taxon>Dikarya</taxon>
        <taxon>Ascomycota</taxon>
        <taxon>Pezizomycotina</taxon>
        <taxon>Dothideomycetes</taxon>
        <taxon>Dothideomycetidae</taxon>
        <taxon>Capnodiales</taxon>
        <taxon>Capnodiaceae</taxon>
        <taxon>Polychaeton</taxon>
    </lineage>
</organism>
<sequence length="263" mass="29320">MGDMGYSGSTFFRTHDEAYLVKGVPRHFEHSFFRDDMLVPYAEYMQKEPGSLLVRITDFLECSQPSVGSVSGLAPTHHIVMENTKSGESKADGGKWESWDLKPMSYFYPERDVAGGALSSETTKSKLADDFEGSVVVTLDQAEAFKGQLEKDTALLRTCNAVDYSLFLVRMPASLSIPDSESSSMNGSAWHTGVLSADGNYHYRACILDFFWAKHKVHAKAMTGLINTYNVLDKQGPMSVTTTAEEYRERFLNMCKEILEVKG</sequence>
<gene>
    <name evidence="3" type="ORF">K431DRAFT_153343</name>
</gene>
<dbReference type="OrthoDB" id="70770at2759"/>
<dbReference type="Pfam" id="PF01504">
    <property type="entry name" value="PIP5K"/>
    <property type="match status" value="1"/>
</dbReference>
<evidence type="ECO:0000256" key="1">
    <source>
        <dbReference type="PROSITE-ProRule" id="PRU00781"/>
    </source>
</evidence>
<dbReference type="InterPro" id="IPR002498">
    <property type="entry name" value="PInositol-4-P-4/5-kinase_core"/>
</dbReference>
<dbReference type="GO" id="GO:0046854">
    <property type="term" value="P:phosphatidylinositol phosphate biosynthetic process"/>
    <property type="evidence" value="ECO:0007669"/>
    <property type="project" value="TreeGrafter"/>
</dbReference>
<dbReference type="EMBL" id="MU003843">
    <property type="protein sequence ID" value="KAF2717451.1"/>
    <property type="molecule type" value="Genomic_DNA"/>
</dbReference>
<dbReference type="PANTHER" id="PTHR23086:SF126">
    <property type="entry name" value="PIPK DOMAIN-CONTAINING PROTEIN"/>
    <property type="match status" value="1"/>
</dbReference>
<evidence type="ECO:0000259" key="2">
    <source>
        <dbReference type="PROSITE" id="PS51455"/>
    </source>
</evidence>
<dbReference type="Gene3D" id="3.30.800.10">
    <property type="entry name" value="Phosphatidylinositol Phosphate Kinase II Beta"/>
    <property type="match status" value="1"/>
</dbReference>
<dbReference type="PANTHER" id="PTHR23086">
    <property type="entry name" value="PHOSPHATIDYLINOSITOL-4-PHOSPHATE 5-KINASE"/>
    <property type="match status" value="1"/>
</dbReference>
<name>A0A9P4ULL7_9PEZI</name>
<dbReference type="Gene3D" id="3.30.810.10">
    <property type="entry name" value="2-Layer Sandwich"/>
    <property type="match status" value="1"/>
</dbReference>
<dbReference type="InterPro" id="IPR023610">
    <property type="entry name" value="PInositol-4/5-P-5/4-kinase"/>
</dbReference>
<dbReference type="PROSITE" id="PS51455">
    <property type="entry name" value="PIPK"/>
    <property type="match status" value="1"/>
</dbReference>
<evidence type="ECO:0000313" key="4">
    <source>
        <dbReference type="Proteomes" id="UP000799441"/>
    </source>
</evidence>
<dbReference type="GO" id="GO:0005886">
    <property type="term" value="C:plasma membrane"/>
    <property type="evidence" value="ECO:0007669"/>
    <property type="project" value="TreeGrafter"/>
</dbReference>
<comment type="caution">
    <text evidence="3">The sequence shown here is derived from an EMBL/GenBank/DDBJ whole genome shotgun (WGS) entry which is preliminary data.</text>
</comment>
<keyword evidence="1" id="KW-0808">Transferase</keyword>
<dbReference type="GO" id="GO:0005524">
    <property type="term" value="F:ATP binding"/>
    <property type="evidence" value="ECO:0007669"/>
    <property type="project" value="UniProtKB-UniRule"/>
</dbReference>
<keyword evidence="1" id="KW-0547">Nucleotide-binding</keyword>